<dbReference type="Proteomes" id="UP000233551">
    <property type="component" value="Unassembled WGS sequence"/>
</dbReference>
<protein>
    <submittedName>
        <fullName evidence="1">Uncharacterized protein</fullName>
    </submittedName>
</protein>
<dbReference type="EMBL" id="PGOL01000056">
    <property type="protein sequence ID" value="PKI78263.1"/>
    <property type="molecule type" value="Genomic_DNA"/>
</dbReference>
<organism evidence="1 2">
    <name type="scientific">Punica granatum</name>
    <name type="common">Pomegranate</name>
    <dbReference type="NCBI Taxonomy" id="22663"/>
    <lineage>
        <taxon>Eukaryota</taxon>
        <taxon>Viridiplantae</taxon>
        <taxon>Streptophyta</taxon>
        <taxon>Embryophyta</taxon>
        <taxon>Tracheophyta</taxon>
        <taxon>Spermatophyta</taxon>
        <taxon>Magnoliopsida</taxon>
        <taxon>eudicotyledons</taxon>
        <taxon>Gunneridae</taxon>
        <taxon>Pentapetalae</taxon>
        <taxon>rosids</taxon>
        <taxon>malvids</taxon>
        <taxon>Myrtales</taxon>
        <taxon>Lythraceae</taxon>
        <taxon>Punica</taxon>
    </lineage>
</organism>
<keyword evidence="2" id="KW-1185">Reference proteome</keyword>
<evidence type="ECO:0000313" key="2">
    <source>
        <dbReference type="Proteomes" id="UP000233551"/>
    </source>
</evidence>
<dbReference type="AlphaFoldDB" id="A0A2I0LC57"/>
<sequence>MKEEVEADPPRIGGELGGGDHVRLAHVHHVLVEPKAKPGGDLVWPDHNLSWMGLVRLLMGLKEPGILSSENETLGDGLHELIFRDQVDLKDFPTSALGRGGPRSIGVGGGVICGPRRIVSGHLGW</sequence>
<proteinExistence type="predicted"/>
<accession>A0A2I0LC57</accession>
<evidence type="ECO:0000313" key="1">
    <source>
        <dbReference type="EMBL" id="PKI78263.1"/>
    </source>
</evidence>
<name>A0A2I0LC57_PUNGR</name>
<gene>
    <name evidence="1" type="ORF">CRG98_001321</name>
</gene>
<comment type="caution">
    <text evidence="1">The sequence shown here is derived from an EMBL/GenBank/DDBJ whole genome shotgun (WGS) entry which is preliminary data.</text>
</comment>
<reference evidence="1 2" key="1">
    <citation type="submission" date="2017-11" db="EMBL/GenBank/DDBJ databases">
        <title>De-novo sequencing of pomegranate (Punica granatum L.) genome.</title>
        <authorList>
            <person name="Akparov Z."/>
            <person name="Amiraslanov A."/>
            <person name="Hajiyeva S."/>
            <person name="Abbasov M."/>
            <person name="Kaur K."/>
            <person name="Hamwieh A."/>
            <person name="Solovyev V."/>
            <person name="Salamov A."/>
            <person name="Braich B."/>
            <person name="Kosarev P."/>
            <person name="Mahmoud A."/>
            <person name="Hajiyev E."/>
            <person name="Babayeva S."/>
            <person name="Izzatullayeva V."/>
            <person name="Mammadov A."/>
            <person name="Mammadov A."/>
            <person name="Sharifova S."/>
            <person name="Ojaghi J."/>
            <person name="Eynullazada K."/>
            <person name="Bayramov B."/>
            <person name="Abdulazimova A."/>
            <person name="Shahmuradov I."/>
        </authorList>
    </citation>
    <scope>NUCLEOTIDE SEQUENCE [LARGE SCALE GENOMIC DNA]</scope>
    <source>
        <strain evidence="2">cv. AG2017</strain>
        <tissue evidence="1">Leaf</tissue>
    </source>
</reference>